<feature type="domain" description="CheW-like" evidence="11">
    <location>
        <begin position="631"/>
        <end position="768"/>
    </location>
</feature>
<keyword evidence="7" id="KW-0902">Two-component regulatory system</keyword>
<dbReference type="PANTHER" id="PTHR43395">
    <property type="entry name" value="SENSOR HISTIDINE KINASE CHEA"/>
    <property type="match status" value="1"/>
</dbReference>
<feature type="domain" description="CheW-like" evidence="11">
    <location>
        <begin position="476"/>
        <end position="613"/>
    </location>
</feature>
<evidence type="ECO:0000256" key="2">
    <source>
        <dbReference type="ARBA" id="ARBA00004236"/>
    </source>
</evidence>
<dbReference type="InterPro" id="IPR003594">
    <property type="entry name" value="HATPase_dom"/>
</dbReference>
<dbReference type="InterPro" id="IPR004105">
    <property type="entry name" value="CheA-like_dim"/>
</dbReference>
<dbReference type="GO" id="GO:0005886">
    <property type="term" value="C:plasma membrane"/>
    <property type="evidence" value="ECO:0007669"/>
    <property type="project" value="UniProtKB-SubCell"/>
</dbReference>
<dbReference type="GO" id="GO:0006935">
    <property type="term" value="P:chemotaxis"/>
    <property type="evidence" value="ECO:0007669"/>
    <property type="project" value="InterPro"/>
</dbReference>
<dbReference type="SUPFAM" id="SSF55874">
    <property type="entry name" value="ATPase domain of HSP90 chaperone/DNA topoisomerase II/histidine kinase"/>
    <property type="match status" value="1"/>
</dbReference>
<feature type="domain" description="HPt" evidence="12">
    <location>
        <begin position="1"/>
        <end position="104"/>
    </location>
</feature>
<dbReference type="InterPro" id="IPR036890">
    <property type="entry name" value="HATPase_C_sf"/>
</dbReference>
<dbReference type="InterPro" id="IPR005467">
    <property type="entry name" value="His_kinase_dom"/>
</dbReference>
<evidence type="ECO:0000313" key="13">
    <source>
        <dbReference type="EMBL" id="NYI45924.1"/>
    </source>
</evidence>
<dbReference type="Gene3D" id="2.30.30.40">
    <property type="entry name" value="SH3 Domains"/>
    <property type="match status" value="1"/>
</dbReference>
<dbReference type="GO" id="GO:0005737">
    <property type="term" value="C:cytoplasm"/>
    <property type="evidence" value="ECO:0007669"/>
    <property type="project" value="InterPro"/>
</dbReference>
<dbReference type="CDD" id="cd16916">
    <property type="entry name" value="HATPase_CheA-like"/>
    <property type="match status" value="1"/>
</dbReference>
<feature type="region of interest" description="Disordered" evidence="9">
    <location>
        <begin position="132"/>
        <end position="224"/>
    </location>
</feature>
<evidence type="ECO:0000256" key="1">
    <source>
        <dbReference type="ARBA" id="ARBA00000085"/>
    </source>
</evidence>
<feature type="domain" description="Histidine kinase" evidence="10">
    <location>
        <begin position="234"/>
        <end position="474"/>
    </location>
</feature>
<keyword evidence="5 13" id="KW-0808">Transferase</keyword>
<reference evidence="13 14" key="1">
    <citation type="submission" date="2020-07" db="EMBL/GenBank/DDBJ databases">
        <title>Sequencing the genomes of 1000 actinobacteria strains.</title>
        <authorList>
            <person name="Klenk H.-P."/>
        </authorList>
    </citation>
    <scope>NUCLEOTIDE SEQUENCE [LARGE SCALE GENOMIC DNA]</scope>
    <source>
        <strain evidence="13 14">DSM 15131</strain>
    </source>
</reference>
<dbReference type="SUPFAM" id="SSF50341">
    <property type="entry name" value="CheW-like"/>
    <property type="match status" value="2"/>
</dbReference>
<feature type="compositionally biased region" description="Pro residues" evidence="9">
    <location>
        <begin position="177"/>
        <end position="191"/>
    </location>
</feature>
<dbReference type="SMART" id="SM01231">
    <property type="entry name" value="H-kinase_dim"/>
    <property type="match status" value="1"/>
</dbReference>
<dbReference type="Gene3D" id="1.20.120.160">
    <property type="entry name" value="HPT domain"/>
    <property type="match status" value="1"/>
</dbReference>
<dbReference type="Gene3D" id="1.10.287.560">
    <property type="entry name" value="Histidine kinase CheA-like, homodimeric domain"/>
    <property type="match status" value="1"/>
</dbReference>
<gene>
    <name evidence="13" type="ORF">BJ993_003004</name>
</gene>
<dbReference type="PROSITE" id="PS50109">
    <property type="entry name" value="HIS_KIN"/>
    <property type="match status" value="1"/>
</dbReference>
<sequence>MDDDAEIIAEFLVESHENLDQLDRDLVELEQQPDSRERLSSIFRTIHTIKGTSGFLAFNRLEQLTHVGETLLSRLRDGEAVMTPVIAEALLSMVDTVRALLDVIERTSSDTDPAVDVAPVVAVIEDLLAGREPEPSTGTLVASEAGGAAEEPVVSPADSFAAPPAPEPEPELALEPTPQPTPEPAPEPTPEPEAAAPAEPEWDGVERRASDPAEPWDGVERRTRVESSVRVDVDLLDDLVDLVGELVLTRNQLIQRSLASDDLELVRASQRLDLVASELQESVMKTRMQPIGQVWSKMPRVVRDLSHQLGREVELVMEGHETELDRSLLEAVKDPLTHLVRNSLDHGIEPPDVRAAAGKPTKGTLSLRAYHESGQVVVEIADDGKGIDPERIAAVALERGVVTRDQLSRMDGREVLGLIFRPGFSTAAAVSNISGRGVGMDVVRTNIERIGGSVDVSSEPGRGTTTRVRIPLTLAIIPALVVGEGSERYAIPQANLVELVRIEGDDLQRDVEDLAGAPVLRLRGKLLPLVSLAGVLSGEPAPSGEAITVVVLQSDDVRFGLCVSTVHDTQEIVVKPIGRQLKGLAMYAGATIMGDGRVALILDVAGIAATSGVGATQAEAVDLRTGVADDRTALLVLEVADGRRAALPLAAVARLEEFERERIERSGTAEVVQYRDGILPLVRLATAIGLPDTSDRSDQVSVVVHETGGGNGAGGAVGIVIDRVLDVVEVAVSASEVGRRTGVTGSAVVQDRVTDLVDLEAVVARSGVPA</sequence>
<comment type="subcellular location">
    <subcellularLocation>
        <location evidence="2">Cell membrane</location>
    </subcellularLocation>
</comment>
<comment type="caution">
    <text evidence="13">The sequence shown here is derived from an EMBL/GenBank/DDBJ whole genome shotgun (WGS) entry which is preliminary data.</text>
</comment>
<evidence type="ECO:0000313" key="14">
    <source>
        <dbReference type="Proteomes" id="UP000562045"/>
    </source>
</evidence>
<dbReference type="InterPro" id="IPR037006">
    <property type="entry name" value="CheA-like_homodim_sf"/>
</dbReference>
<dbReference type="PANTHER" id="PTHR43395:SF1">
    <property type="entry name" value="CHEMOTAXIS PROTEIN CHEA"/>
    <property type="match status" value="1"/>
</dbReference>
<dbReference type="SMART" id="SM00260">
    <property type="entry name" value="CheW"/>
    <property type="match status" value="2"/>
</dbReference>
<proteinExistence type="predicted"/>
<evidence type="ECO:0000256" key="5">
    <source>
        <dbReference type="ARBA" id="ARBA00022679"/>
    </source>
</evidence>
<dbReference type="Gene3D" id="3.30.565.10">
    <property type="entry name" value="Histidine kinase-like ATPase, C-terminal domain"/>
    <property type="match status" value="1"/>
</dbReference>
<dbReference type="InterPro" id="IPR008207">
    <property type="entry name" value="Sig_transdc_His_kin_Hpt_dom"/>
</dbReference>
<dbReference type="InterPro" id="IPR004358">
    <property type="entry name" value="Sig_transdc_His_kin-like_C"/>
</dbReference>
<dbReference type="RefSeq" id="WP_179649654.1">
    <property type="nucleotide sequence ID" value="NZ_JACBZM010000001.1"/>
</dbReference>
<dbReference type="AlphaFoldDB" id="A0A7Y9ZI66"/>
<evidence type="ECO:0000256" key="3">
    <source>
        <dbReference type="ARBA" id="ARBA00012438"/>
    </source>
</evidence>
<name>A0A7Y9ZI66_9ACTN</name>
<accession>A0A7Y9ZI66</accession>
<dbReference type="SUPFAM" id="SSF47384">
    <property type="entry name" value="Homodimeric domain of signal transducing histidine kinase"/>
    <property type="match status" value="1"/>
</dbReference>
<evidence type="ECO:0000256" key="9">
    <source>
        <dbReference type="SAM" id="MobiDB-lite"/>
    </source>
</evidence>
<dbReference type="FunFam" id="3.30.565.10:FF:000016">
    <property type="entry name" value="Chemotaxis protein CheA, putative"/>
    <property type="match status" value="1"/>
</dbReference>
<dbReference type="PROSITE" id="PS50851">
    <property type="entry name" value="CHEW"/>
    <property type="match status" value="2"/>
</dbReference>
<dbReference type="Pfam" id="PF01627">
    <property type="entry name" value="Hpt"/>
    <property type="match status" value="1"/>
</dbReference>
<dbReference type="InterPro" id="IPR051315">
    <property type="entry name" value="Bact_Chemotaxis_CheA"/>
</dbReference>
<feature type="modified residue" description="Phosphohistidine" evidence="8">
    <location>
        <position position="47"/>
    </location>
</feature>
<dbReference type="InterPro" id="IPR036641">
    <property type="entry name" value="HPT_dom_sf"/>
</dbReference>
<dbReference type="PROSITE" id="PS50894">
    <property type="entry name" value="HPT"/>
    <property type="match status" value="1"/>
</dbReference>
<dbReference type="InterPro" id="IPR036061">
    <property type="entry name" value="CheW-like_dom_sf"/>
</dbReference>
<evidence type="ECO:0000259" key="12">
    <source>
        <dbReference type="PROSITE" id="PS50894"/>
    </source>
</evidence>
<dbReference type="Pfam" id="PF01584">
    <property type="entry name" value="CheW"/>
    <property type="match status" value="2"/>
</dbReference>
<dbReference type="GO" id="GO:0000155">
    <property type="term" value="F:phosphorelay sensor kinase activity"/>
    <property type="evidence" value="ECO:0007669"/>
    <property type="project" value="InterPro"/>
</dbReference>
<evidence type="ECO:0000259" key="11">
    <source>
        <dbReference type="PROSITE" id="PS50851"/>
    </source>
</evidence>
<evidence type="ECO:0000256" key="6">
    <source>
        <dbReference type="ARBA" id="ARBA00022777"/>
    </source>
</evidence>
<dbReference type="CDD" id="cd00088">
    <property type="entry name" value="HPT"/>
    <property type="match status" value="1"/>
</dbReference>
<dbReference type="EMBL" id="JACBZM010000001">
    <property type="protein sequence ID" value="NYI45924.1"/>
    <property type="molecule type" value="Genomic_DNA"/>
</dbReference>
<keyword evidence="4 8" id="KW-0597">Phosphoprotein</keyword>
<dbReference type="Proteomes" id="UP000562045">
    <property type="component" value="Unassembled WGS sequence"/>
</dbReference>
<evidence type="ECO:0000256" key="4">
    <source>
        <dbReference type="ARBA" id="ARBA00022553"/>
    </source>
</evidence>
<dbReference type="SUPFAM" id="SSF47226">
    <property type="entry name" value="Histidine-containing phosphotransfer domain, HPT domain"/>
    <property type="match status" value="1"/>
</dbReference>
<dbReference type="Gene3D" id="2.40.50.180">
    <property type="entry name" value="CheA-289, Domain 4"/>
    <property type="match status" value="1"/>
</dbReference>
<evidence type="ECO:0000256" key="7">
    <source>
        <dbReference type="ARBA" id="ARBA00023012"/>
    </source>
</evidence>
<keyword evidence="6 13" id="KW-0418">Kinase</keyword>
<dbReference type="Pfam" id="PF02518">
    <property type="entry name" value="HATPase_c"/>
    <property type="match status" value="1"/>
</dbReference>
<organism evidence="13 14">
    <name type="scientific">Nocardioides aromaticivorans</name>
    <dbReference type="NCBI Taxonomy" id="200618"/>
    <lineage>
        <taxon>Bacteria</taxon>
        <taxon>Bacillati</taxon>
        <taxon>Actinomycetota</taxon>
        <taxon>Actinomycetes</taxon>
        <taxon>Propionibacteriales</taxon>
        <taxon>Nocardioidaceae</taxon>
        <taxon>Nocardioides</taxon>
    </lineage>
</organism>
<dbReference type="SMART" id="SM00387">
    <property type="entry name" value="HATPase_c"/>
    <property type="match status" value="1"/>
</dbReference>
<dbReference type="SMART" id="SM00073">
    <property type="entry name" value="HPT"/>
    <property type="match status" value="1"/>
</dbReference>
<dbReference type="EC" id="2.7.13.3" evidence="3"/>
<comment type="catalytic activity">
    <reaction evidence="1">
        <text>ATP + protein L-histidine = ADP + protein N-phospho-L-histidine.</text>
        <dbReference type="EC" id="2.7.13.3"/>
    </reaction>
</comment>
<evidence type="ECO:0000259" key="10">
    <source>
        <dbReference type="PROSITE" id="PS50109"/>
    </source>
</evidence>
<protein>
    <recommendedName>
        <fullName evidence="3">histidine kinase</fullName>
        <ecNumber evidence="3">2.7.13.3</ecNumber>
    </recommendedName>
</protein>
<dbReference type="InterPro" id="IPR002545">
    <property type="entry name" value="CheW-lke_dom"/>
</dbReference>
<evidence type="ECO:0000256" key="8">
    <source>
        <dbReference type="PROSITE-ProRule" id="PRU00110"/>
    </source>
</evidence>
<dbReference type="Pfam" id="PF02895">
    <property type="entry name" value="H-kinase_dim"/>
    <property type="match status" value="1"/>
</dbReference>
<dbReference type="PRINTS" id="PR00344">
    <property type="entry name" value="BCTRLSENSOR"/>
</dbReference>
<dbReference type="InterPro" id="IPR036097">
    <property type="entry name" value="HisK_dim/P_sf"/>
</dbReference>